<feature type="transmembrane region" description="Helical" evidence="1">
    <location>
        <begin position="5"/>
        <end position="22"/>
    </location>
</feature>
<name>A0A6N9HB33_9MICO</name>
<keyword evidence="1" id="KW-0812">Transmembrane</keyword>
<dbReference type="EMBL" id="WWEQ01000103">
    <property type="protein sequence ID" value="MYM20941.1"/>
    <property type="molecule type" value="Genomic_DNA"/>
</dbReference>
<dbReference type="Pfam" id="PF01882">
    <property type="entry name" value="DUF58"/>
    <property type="match status" value="1"/>
</dbReference>
<dbReference type="Proteomes" id="UP000469215">
    <property type="component" value="Unassembled WGS sequence"/>
</dbReference>
<sequence length="294" mass="30776">MTASGIVFAVIGVALIVLAYVFGLPGLLPAGILLLALVLCSGLAGLLASRRLEARVTTTGRSCDGIALARVGEDLDLRLSLRNRSPLPVGGFVVAFAPRPGFGAEQSARMRGLAAGAGVGIEAGFSPTRRGMSGLERTSLDLVGPFGLTAVRSTLTGSFDVAVAPQDLDVPARRRPGVPVALREEQRLVRGASTRDFQTREYVPGDDLRHIHWATTARLGDLVVREEAQEESPGALVVLETTAEPDEDLIAAAAAGVRVLLDQGLEVRLAWGAEHRSLRGAAGAARLDLVAARL</sequence>
<gene>
    <name evidence="3" type="ORF">GSY69_13470</name>
</gene>
<accession>A0A6N9HB33</accession>
<protein>
    <submittedName>
        <fullName evidence="3">DUF58 domain-containing protein</fullName>
    </submittedName>
</protein>
<proteinExistence type="predicted"/>
<feature type="transmembrane region" description="Helical" evidence="1">
    <location>
        <begin position="28"/>
        <end position="48"/>
    </location>
</feature>
<dbReference type="RefSeq" id="WP_160954342.1">
    <property type="nucleotide sequence ID" value="NZ_WWEQ01000103.1"/>
</dbReference>
<dbReference type="InterPro" id="IPR002881">
    <property type="entry name" value="DUF58"/>
</dbReference>
<dbReference type="PANTHER" id="PTHR34351:SF1">
    <property type="entry name" value="SLR1927 PROTEIN"/>
    <property type="match status" value="1"/>
</dbReference>
<keyword evidence="1" id="KW-1133">Transmembrane helix</keyword>
<feature type="non-terminal residue" evidence="3">
    <location>
        <position position="294"/>
    </location>
</feature>
<evidence type="ECO:0000259" key="2">
    <source>
        <dbReference type="Pfam" id="PF01882"/>
    </source>
</evidence>
<evidence type="ECO:0000256" key="1">
    <source>
        <dbReference type="SAM" id="Phobius"/>
    </source>
</evidence>
<comment type="caution">
    <text evidence="3">The sequence shown here is derived from an EMBL/GenBank/DDBJ whole genome shotgun (WGS) entry which is preliminary data.</text>
</comment>
<evidence type="ECO:0000313" key="3">
    <source>
        <dbReference type="EMBL" id="MYM20941.1"/>
    </source>
</evidence>
<keyword evidence="1" id="KW-0472">Membrane</keyword>
<feature type="domain" description="DUF58" evidence="2">
    <location>
        <begin position="199"/>
        <end position="243"/>
    </location>
</feature>
<evidence type="ECO:0000313" key="4">
    <source>
        <dbReference type="Proteomes" id="UP000469215"/>
    </source>
</evidence>
<dbReference type="PANTHER" id="PTHR34351">
    <property type="entry name" value="SLR1927 PROTEIN-RELATED"/>
    <property type="match status" value="1"/>
</dbReference>
<dbReference type="AlphaFoldDB" id="A0A6N9HB33"/>
<organism evidence="3 4">
    <name type="scientific">Brevibacterium rongguiense</name>
    <dbReference type="NCBI Taxonomy" id="2695267"/>
    <lineage>
        <taxon>Bacteria</taxon>
        <taxon>Bacillati</taxon>
        <taxon>Actinomycetota</taxon>
        <taxon>Actinomycetes</taxon>
        <taxon>Micrococcales</taxon>
        <taxon>Brevibacteriaceae</taxon>
        <taxon>Brevibacterium</taxon>
    </lineage>
</organism>
<reference evidence="3 4" key="1">
    <citation type="submission" date="2020-01" db="EMBL/GenBank/DDBJ databases">
        <authorList>
            <person name="Deng T."/>
        </authorList>
    </citation>
    <scope>NUCLEOTIDE SEQUENCE [LARGE SCALE GENOMIC DNA]</scope>
    <source>
        <strain evidence="3 4">5221</strain>
    </source>
</reference>
<keyword evidence="4" id="KW-1185">Reference proteome</keyword>